<dbReference type="Gene3D" id="1.20.140.10">
    <property type="entry name" value="Butyryl-CoA Dehydrogenase, subunit A, domain 3"/>
    <property type="match status" value="2"/>
</dbReference>
<accession>A0A1I2WLN6</accession>
<dbReference type="SUPFAM" id="SSF56645">
    <property type="entry name" value="Acyl-CoA dehydrogenase NM domain-like"/>
    <property type="match status" value="1"/>
</dbReference>
<proteinExistence type="inferred from homology"/>
<feature type="domain" description="Acyl-CoA dehydrogenase/oxidase C-terminal" evidence="8">
    <location>
        <begin position="245"/>
        <end position="406"/>
    </location>
</feature>
<organism evidence="12 13">
    <name type="scientific">Desulfotruncus arcticus DSM 17038</name>
    <dbReference type="NCBI Taxonomy" id="1121424"/>
    <lineage>
        <taxon>Bacteria</taxon>
        <taxon>Bacillati</taxon>
        <taxon>Bacillota</taxon>
        <taxon>Clostridia</taxon>
        <taxon>Eubacteriales</taxon>
        <taxon>Desulfallaceae</taxon>
        <taxon>Desulfotruncus</taxon>
    </lineage>
</organism>
<dbReference type="Pfam" id="PF00441">
    <property type="entry name" value="Acyl-CoA_dh_1"/>
    <property type="match status" value="1"/>
</dbReference>
<dbReference type="InterPro" id="IPR013786">
    <property type="entry name" value="AcylCoA_DH/ox_N"/>
</dbReference>
<evidence type="ECO:0000256" key="2">
    <source>
        <dbReference type="ARBA" id="ARBA00009347"/>
    </source>
</evidence>
<dbReference type="GO" id="GO:0003995">
    <property type="term" value="F:acyl-CoA dehydrogenase activity"/>
    <property type="evidence" value="ECO:0007669"/>
    <property type="project" value="InterPro"/>
</dbReference>
<dbReference type="InterPro" id="IPR009075">
    <property type="entry name" value="AcylCo_DH/oxidase_C"/>
</dbReference>
<evidence type="ECO:0000313" key="13">
    <source>
        <dbReference type="Proteomes" id="UP000199337"/>
    </source>
</evidence>
<protein>
    <recommendedName>
        <fullName evidence="14">Acyl-CoA dehydrogenase</fullName>
    </recommendedName>
</protein>
<evidence type="ECO:0000259" key="8">
    <source>
        <dbReference type="Pfam" id="PF00441"/>
    </source>
</evidence>
<dbReference type="InterPro" id="IPR037069">
    <property type="entry name" value="AcylCoA_DH/ox_N_sf"/>
</dbReference>
<dbReference type="PANTHER" id="PTHR43884:SF12">
    <property type="entry name" value="ISOVALERYL-COA DEHYDROGENASE, MITOCHONDRIAL-RELATED"/>
    <property type="match status" value="1"/>
</dbReference>
<dbReference type="FunFam" id="1.10.540.10:FF:000001">
    <property type="entry name" value="Very long-chain-specific acyl-CoA dehydrogenase, mitochondrial"/>
    <property type="match status" value="1"/>
</dbReference>
<dbReference type="SUPFAM" id="SSF47203">
    <property type="entry name" value="Acyl-CoA dehydrogenase C-terminal domain-like"/>
    <property type="match status" value="1"/>
</dbReference>
<keyword evidence="5 7" id="KW-0560">Oxidoreductase</keyword>
<dbReference type="RefSeq" id="WP_092472754.1">
    <property type="nucleotide sequence ID" value="NZ_FOOX01000014.1"/>
</dbReference>
<dbReference type="FunFam" id="2.40.110.10:FF:000001">
    <property type="entry name" value="Acyl-CoA dehydrogenase, mitochondrial"/>
    <property type="match status" value="1"/>
</dbReference>
<dbReference type="InterPro" id="IPR006091">
    <property type="entry name" value="Acyl-CoA_Oxase/DH_mid-dom"/>
</dbReference>
<dbReference type="InterPro" id="IPR049426">
    <property type="entry name" value="Acyl-CoA-dh-like_C"/>
</dbReference>
<keyword evidence="4 7" id="KW-0274">FAD</keyword>
<dbReference type="GO" id="GO:0050660">
    <property type="term" value="F:flavin adenine dinucleotide binding"/>
    <property type="evidence" value="ECO:0007669"/>
    <property type="project" value="InterPro"/>
</dbReference>
<evidence type="ECO:0000256" key="7">
    <source>
        <dbReference type="RuleBase" id="RU362125"/>
    </source>
</evidence>
<evidence type="ECO:0000256" key="6">
    <source>
        <dbReference type="ARBA" id="ARBA00052546"/>
    </source>
</evidence>
<evidence type="ECO:0000313" key="12">
    <source>
        <dbReference type="EMBL" id="SFH02215.1"/>
    </source>
</evidence>
<dbReference type="InterPro" id="IPR006089">
    <property type="entry name" value="Acyl-CoA_DH_CS"/>
</dbReference>
<dbReference type="EMBL" id="FOOX01000014">
    <property type="protein sequence ID" value="SFH02215.1"/>
    <property type="molecule type" value="Genomic_DNA"/>
</dbReference>
<sequence>MQKGAMFILENIDPDKIFTPEDFSDEHKMIAATVADFVENEIIPNVEELDHQKEGLMRSILEKAGELGLLSADIPEEYDGGEMGKIAAAIITENVSTGGSFAVSHGAHTGIGSLPIVLFGNEEQKKKYLPGLATGELVAAYALTEPMAGSDALGAKTKAVLTEDGKYYLLNGEKIFITNAGFADVYVTYAKIDGDKFTAFIIDKGTPGFSVGAEEKKLGIKGSSTCSLIFEDAQVPVENVLGEIGKGHVIAFNILNIGRYKLGAGGVGSSKKALEVAAKYALERQQFGLPIAKFGMIKNKLAQMAAKTYASESLVYRLVGEIEEVLEDKSDGKEIGAAIEDYAIECSIAKVHASETLDYVCDECVQIHGGYGYTQEFPAERFYRDSRINRIFEGTNEVNRLIIPATLLRRGMKGQLPLLQAAQALAGEVMSLRAKTPTGDEAPFEIEMDMIDRAKKLCLMVGGTAAQKYMQKIVKEQEIIEIMANMAIEIYAMESAVLRAQKALQNDPENAETKVELALAYVYDAFPKLDAWGKQALAYMFDGGDMLRTNLSIVKRLAKYTPINLIAIRQKVAAKVLEAGKYVV</sequence>
<comment type="similarity">
    <text evidence="2 7">Belongs to the acyl-CoA dehydrogenase family.</text>
</comment>
<dbReference type="PANTHER" id="PTHR43884">
    <property type="entry name" value="ACYL-COA DEHYDROGENASE"/>
    <property type="match status" value="1"/>
</dbReference>
<evidence type="ECO:0008006" key="14">
    <source>
        <dbReference type="Google" id="ProtNLM"/>
    </source>
</evidence>
<dbReference type="Gene3D" id="2.40.110.10">
    <property type="entry name" value="Butyryl-CoA Dehydrogenase, subunit A, domain 2"/>
    <property type="match status" value="1"/>
</dbReference>
<reference evidence="13" key="1">
    <citation type="submission" date="2016-10" db="EMBL/GenBank/DDBJ databases">
        <authorList>
            <person name="Varghese N."/>
            <person name="Submissions S."/>
        </authorList>
    </citation>
    <scope>NUCLEOTIDE SEQUENCE [LARGE SCALE GENOMIC DNA]</scope>
    <source>
        <strain evidence="13">DSM 17038</strain>
    </source>
</reference>
<dbReference type="FunFam" id="1.20.140.10:FF:000019">
    <property type="entry name" value="Acyl-CoA dehydrogenase"/>
    <property type="match status" value="1"/>
</dbReference>
<feature type="domain" description="Acyl-CoA dehydrogenase-like C-terminal" evidence="11">
    <location>
        <begin position="454"/>
        <end position="556"/>
    </location>
</feature>
<evidence type="ECO:0000259" key="9">
    <source>
        <dbReference type="Pfam" id="PF02770"/>
    </source>
</evidence>
<evidence type="ECO:0000256" key="3">
    <source>
        <dbReference type="ARBA" id="ARBA00022630"/>
    </source>
</evidence>
<dbReference type="InterPro" id="IPR009100">
    <property type="entry name" value="AcylCoA_DH/oxidase_NM_dom_sf"/>
</dbReference>
<dbReference type="AlphaFoldDB" id="A0A1I2WLN6"/>
<evidence type="ECO:0000256" key="4">
    <source>
        <dbReference type="ARBA" id="ARBA00022827"/>
    </source>
</evidence>
<evidence type="ECO:0000256" key="1">
    <source>
        <dbReference type="ARBA" id="ARBA00001974"/>
    </source>
</evidence>
<dbReference type="Pfam" id="PF02770">
    <property type="entry name" value="Acyl-CoA_dh_M"/>
    <property type="match status" value="1"/>
</dbReference>
<dbReference type="Pfam" id="PF21263">
    <property type="entry name" value="Acyl-CoA-dh_C"/>
    <property type="match status" value="1"/>
</dbReference>
<feature type="domain" description="Acyl-CoA oxidase/dehydrogenase middle" evidence="9">
    <location>
        <begin position="140"/>
        <end position="232"/>
    </location>
</feature>
<dbReference type="OrthoDB" id="9802447at2"/>
<gene>
    <name evidence="12" type="ORF">SAMN05660649_03528</name>
</gene>
<comment type="catalytic activity">
    <reaction evidence="6">
        <text>a 2,3-saturated acyl-CoA + A = a 2,3-dehydroacyl-CoA + AH2</text>
        <dbReference type="Rhea" id="RHEA:48608"/>
        <dbReference type="ChEBI" id="CHEBI:13193"/>
        <dbReference type="ChEBI" id="CHEBI:17499"/>
        <dbReference type="ChEBI" id="CHEBI:60015"/>
        <dbReference type="ChEBI" id="CHEBI:65111"/>
    </reaction>
</comment>
<keyword evidence="13" id="KW-1185">Reference proteome</keyword>
<dbReference type="STRING" id="341036.SAMN05660649_03528"/>
<dbReference type="PROSITE" id="PS00072">
    <property type="entry name" value="ACYL_COA_DH_1"/>
    <property type="match status" value="1"/>
</dbReference>
<comment type="cofactor">
    <cofactor evidence="1 7">
        <name>FAD</name>
        <dbReference type="ChEBI" id="CHEBI:57692"/>
    </cofactor>
</comment>
<evidence type="ECO:0000259" key="10">
    <source>
        <dbReference type="Pfam" id="PF02771"/>
    </source>
</evidence>
<dbReference type="PROSITE" id="PS00073">
    <property type="entry name" value="ACYL_COA_DH_2"/>
    <property type="match status" value="1"/>
</dbReference>
<name>A0A1I2WLN6_9FIRM</name>
<feature type="domain" description="Acyl-CoA dehydrogenase/oxidase N-terminal" evidence="10">
    <location>
        <begin position="24"/>
        <end position="136"/>
    </location>
</feature>
<dbReference type="Pfam" id="PF02771">
    <property type="entry name" value="Acyl-CoA_dh_N"/>
    <property type="match status" value="1"/>
</dbReference>
<dbReference type="Gene3D" id="1.10.540.10">
    <property type="entry name" value="Acyl-CoA dehydrogenase/oxidase, N-terminal domain"/>
    <property type="match status" value="1"/>
</dbReference>
<keyword evidence="3 7" id="KW-0285">Flavoprotein</keyword>
<dbReference type="Proteomes" id="UP000199337">
    <property type="component" value="Unassembled WGS sequence"/>
</dbReference>
<evidence type="ECO:0000259" key="11">
    <source>
        <dbReference type="Pfam" id="PF21263"/>
    </source>
</evidence>
<dbReference type="InterPro" id="IPR036250">
    <property type="entry name" value="AcylCo_DH-like_C"/>
</dbReference>
<dbReference type="InterPro" id="IPR046373">
    <property type="entry name" value="Acyl-CoA_Oxase/DH_mid-dom_sf"/>
</dbReference>
<evidence type="ECO:0000256" key="5">
    <source>
        <dbReference type="ARBA" id="ARBA00023002"/>
    </source>
</evidence>